<sequence>MINNILEKVGNTPLISIKNKEEPNLNVFAKLEFYNPTGSVKDRAASYIINSLLDRGIITQNTTIIESSSGNFGIALSAYAKQKGLKFVCVIDKTTLPVNEMMIRLQGAEVIKITEPDSRGGYLLNRIKKVKEIVENTEDIYWVNQYENPLNAQAYYNSLANEICLEIPRQKLDYLFMGVSSGGTITGVSQKVKEKYPNAQIIAVDVEGSIIFGGKSRKRFIPGIGSSLRPGILESAKIDNVVYVDEMETVTNCVELLENHNIYAGGSSGSVFAAVKKYFNMHPVDRPVNIMCVFADKGERYISTIYNPKWREMVESANLELV</sequence>
<dbReference type="InterPro" id="IPR036052">
    <property type="entry name" value="TrpB-like_PALP_sf"/>
</dbReference>
<comment type="pathway">
    <text evidence="2">Siderophore biosynthesis.</text>
</comment>
<dbReference type="Proteomes" id="UP000467305">
    <property type="component" value="Unassembled WGS sequence"/>
</dbReference>
<proteinExistence type="inferred from homology"/>
<dbReference type="AlphaFoldDB" id="A0A7J5A7V8"/>
<dbReference type="OrthoDB" id="9808024at2"/>
<evidence type="ECO:0000313" key="11">
    <source>
        <dbReference type="Proteomes" id="UP000467305"/>
    </source>
</evidence>
<protein>
    <recommendedName>
        <fullName evidence="6">N-(2-amino-2-carboxyethyl)-L-glutamate synthase</fullName>
        <ecNumber evidence="5">2.5.1.140</ecNumber>
    </recommendedName>
</protein>
<evidence type="ECO:0000256" key="5">
    <source>
        <dbReference type="ARBA" id="ARBA00012331"/>
    </source>
</evidence>
<dbReference type="Pfam" id="PF00291">
    <property type="entry name" value="PALP"/>
    <property type="match status" value="1"/>
</dbReference>
<dbReference type="NCBIfam" id="TIGR03945">
    <property type="entry name" value="PLP_SbnA_fam"/>
    <property type="match status" value="1"/>
</dbReference>
<reference evidence="10 11" key="1">
    <citation type="submission" date="2019-09" db="EMBL/GenBank/DDBJ databases">
        <authorList>
            <person name="Cao W.R."/>
        </authorList>
    </citation>
    <scope>NUCLEOTIDE SEQUENCE [LARGE SCALE GENOMIC DNA]</scope>
    <source>
        <strain evidence="11">a4</strain>
    </source>
</reference>
<dbReference type="GO" id="GO:0006535">
    <property type="term" value="P:cysteine biosynthetic process from serine"/>
    <property type="evidence" value="ECO:0007669"/>
    <property type="project" value="InterPro"/>
</dbReference>
<dbReference type="EMBL" id="WAAU01000031">
    <property type="protein sequence ID" value="KAB1153654.1"/>
    <property type="molecule type" value="Genomic_DNA"/>
</dbReference>
<dbReference type="InterPro" id="IPR001926">
    <property type="entry name" value="TrpB-like_PALP"/>
</dbReference>
<dbReference type="EC" id="2.5.1.140" evidence="5"/>
<evidence type="ECO:0000256" key="2">
    <source>
        <dbReference type="ARBA" id="ARBA00004924"/>
    </source>
</evidence>
<dbReference type="InterPro" id="IPR050214">
    <property type="entry name" value="Cys_Synth/Cystath_Beta-Synth"/>
</dbReference>
<comment type="caution">
    <text evidence="10">The sequence shown here is derived from an EMBL/GenBank/DDBJ whole genome shotgun (WGS) entry which is preliminary data.</text>
</comment>
<evidence type="ECO:0000256" key="1">
    <source>
        <dbReference type="ARBA" id="ARBA00001933"/>
    </source>
</evidence>
<dbReference type="RefSeq" id="WP_150901193.1">
    <property type="nucleotide sequence ID" value="NZ_WAAU01000031.1"/>
</dbReference>
<dbReference type="Gene3D" id="3.40.50.1100">
    <property type="match status" value="2"/>
</dbReference>
<dbReference type="GO" id="GO:0016765">
    <property type="term" value="F:transferase activity, transferring alkyl or aryl (other than methyl) groups"/>
    <property type="evidence" value="ECO:0007669"/>
    <property type="project" value="UniProtKB-ARBA"/>
</dbReference>
<evidence type="ECO:0000256" key="4">
    <source>
        <dbReference type="ARBA" id="ARBA00011738"/>
    </source>
</evidence>
<gene>
    <name evidence="10" type="primary">sbnA</name>
    <name evidence="10" type="ORF">F7018_16445</name>
</gene>
<name>A0A7J5A7V8_9FLAO</name>
<keyword evidence="8" id="KW-0663">Pyridoxal phosphate</keyword>
<comment type="subunit">
    <text evidence="4">Homodimer.</text>
</comment>
<evidence type="ECO:0000256" key="7">
    <source>
        <dbReference type="ARBA" id="ARBA00022679"/>
    </source>
</evidence>
<feature type="domain" description="Tryptophan synthase beta chain-like PALP" evidence="9">
    <location>
        <begin position="7"/>
        <end position="294"/>
    </location>
</feature>
<evidence type="ECO:0000256" key="6">
    <source>
        <dbReference type="ARBA" id="ARBA00016985"/>
    </source>
</evidence>
<evidence type="ECO:0000256" key="8">
    <source>
        <dbReference type="ARBA" id="ARBA00022898"/>
    </source>
</evidence>
<dbReference type="InterPro" id="IPR023927">
    <property type="entry name" value="SbnA"/>
</dbReference>
<comment type="similarity">
    <text evidence="3">Belongs to the cysteine synthase/cystathionine beta-synthase family. SbnA subfamily.</text>
</comment>
<dbReference type="InterPro" id="IPR001216">
    <property type="entry name" value="P-phosphate_BS"/>
</dbReference>
<dbReference type="CDD" id="cd01561">
    <property type="entry name" value="CBS_like"/>
    <property type="match status" value="1"/>
</dbReference>
<dbReference type="PANTHER" id="PTHR10314">
    <property type="entry name" value="CYSTATHIONINE BETA-SYNTHASE"/>
    <property type="match status" value="1"/>
</dbReference>
<evidence type="ECO:0000313" key="10">
    <source>
        <dbReference type="EMBL" id="KAB1153654.1"/>
    </source>
</evidence>
<dbReference type="PROSITE" id="PS00901">
    <property type="entry name" value="CYS_SYNTHASE"/>
    <property type="match status" value="1"/>
</dbReference>
<accession>A0A7J5A7V8</accession>
<keyword evidence="11" id="KW-1185">Reference proteome</keyword>
<keyword evidence="7" id="KW-0808">Transferase</keyword>
<comment type="cofactor">
    <cofactor evidence="1">
        <name>pyridoxal 5'-phosphate</name>
        <dbReference type="ChEBI" id="CHEBI:597326"/>
    </cofactor>
</comment>
<evidence type="ECO:0000256" key="3">
    <source>
        <dbReference type="ARBA" id="ARBA00008519"/>
    </source>
</evidence>
<organism evidence="10 11">
    <name type="scientific">Tenacibaculum aiptasiae</name>
    <dbReference type="NCBI Taxonomy" id="426481"/>
    <lineage>
        <taxon>Bacteria</taxon>
        <taxon>Pseudomonadati</taxon>
        <taxon>Bacteroidota</taxon>
        <taxon>Flavobacteriia</taxon>
        <taxon>Flavobacteriales</taxon>
        <taxon>Flavobacteriaceae</taxon>
        <taxon>Tenacibaculum</taxon>
    </lineage>
</organism>
<evidence type="ECO:0000259" key="9">
    <source>
        <dbReference type="Pfam" id="PF00291"/>
    </source>
</evidence>
<dbReference type="SUPFAM" id="SSF53686">
    <property type="entry name" value="Tryptophan synthase beta subunit-like PLP-dependent enzymes"/>
    <property type="match status" value="1"/>
</dbReference>